<dbReference type="AlphaFoldDB" id="A0A0L8VAD5"/>
<gene>
    <name evidence="1" type="ORF">NC99_17510</name>
</gene>
<dbReference type="EMBL" id="LGIA01000135">
    <property type="protein sequence ID" value="KOH45445.1"/>
    <property type="molecule type" value="Genomic_DNA"/>
</dbReference>
<evidence type="ECO:0000313" key="2">
    <source>
        <dbReference type="Proteomes" id="UP000036958"/>
    </source>
</evidence>
<accession>A0A0L8VAD5</accession>
<keyword evidence="2" id="KW-1185">Reference proteome</keyword>
<evidence type="ECO:0000313" key="1">
    <source>
        <dbReference type="EMBL" id="KOH45445.1"/>
    </source>
</evidence>
<protein>
    <submittedName>
        <fullName evidence="1">Uncharacterized protein</fullName>
    </submittedName>
</protein>
<reference evidence="2" key="1">
    <citation type="submission" date="2015-07" db="EMBL/GenBank/DDBJ databases">
        <title>Genome sequencing of Sunxiuqinia dokdonensis strain SK.</title>
        <authorList>
            <person name="Ahn S."/>
            <person name="Kim B.-C."/>
        </authorList>
    </citation>
    <scope>NUCLEOTIDE SEQUENCE [LARGE SCALE GENOMIC DNA]</scope>
    <source>
        <strain evidence="2">SK</strain>
    </source>
</reference>
<name>A0A0L8VAD5_9BACT</name>
<sequence>MCILFVFSLCFAGCSKESDDPLQEEVPAKNENVLAKTLLYTDWASAATVMSMSYVDMRNTLISDLDSRCEDAPSFLQQMDDVDLCWGAMMYKFFLDADIFSAQQLADMTLEEYRTSIIDLNATKTVFSVSELQKKNNIRNLSIAYSWWFYQNTSSKQKIEQLNNVAIAEPSFDMKDDKGRVMDVLRIVKADESYTYLGVYHSMASTNEFILYLAGSNDLKNWINITELGDRSHQGDIKKWGNGYIVANEQDPIQGSNNIRVRYYASYVDLAEDKPTNDKTISQTFSNLAEGTPDIRKIEGFVPSSSHIVIGYHYYDNGIRDQQAFGILTDFSNWRTWKDEVSNFTIQEMGYKGNIGGRSAFSHDGDYVLQEAQITSGDWSSWRILFGNGAFYCTLQPQTPLGSASFANPGITPIESDKFVVTSFLPSQGNRSGEIGELVYIVQF</sequence>
<organism evidence="1 2">
    <name type="scientific">Sunxiuqinia dokdonensis</name>
    <dbReference type="NCBI Taxonomy" id="1409788"/>
    <lineage>
        <taxon>Bacteria</taxon>
        <taxon>Pseudomonadati</taxon>
        <taxon>Bacteroidota</taxon>
        <taxon>Bacteroidia</taxon>
        <taxon>Marinilabiliales</taxon>
        <taxon>Prolixibacteraceae</taxon>
        <taxon>Sunxiuqinia</taxon>
    </lineage>
</organism>
<comment type="caution">
    <text evidence="1">The sequence shown here is derived from an EMBL/GenBank/DDBJ whole genome shotgun (WGS) entry which is preliminary data.</text>
</comment>
<dbReference type="Proteomes" id="UP000036958">
    <property type="component" value="Unassembled WGS sequence"/>
</dbReference>
<proteinExistence type="predicted"/>